<dbReference type="GO" id="GO:0006303">
    <property type="term" value="P:double-strand break repair via nonhomologous end joining"/>
    <property type="evidence" value="ECO:0007669"/>
    <property type="project" value="TreeGrafter"/>
</dbReference>
<dbReference type="GO" id="GO:0000729">
    <property type="term" value="P:DNA double-strand break processing"/>
    <property type="evidence" value="ECO:0007669"/>
    <property type="project" value="TreeGrafter"/>
</dbReference>
<dbReference type="GO" id="GO:0003697">
    <property type="term" value="F:single-stranded DNA binding"/>
    <property type="evidence" value="ECO:0007669"/>
    <property type="project" value="TreeGrafter"/>
</dbReference>
<protein>
    <submittedName>
        <fullName evidence="1">Transposase</fullName>
    </submittedName>
</protein>
<gene>
    <name evidence="1" type="primary">mariner</name>
    <name evidence="1" type="ORF">CDAR_240361</name>
</gene>
<dbReference type="PANTHER" id="PTHR46060">
    <property type="entry name" value="MARINER MOS1 TRANSPOSASE-LIKE PROTEIN"/>
    <property type="match status" value="1"/>
</dbReference>
<evidence type="ECO:0000313" key="1">
    <source>
        <dbReference type="EMBL" id="GIY38980.1"/>
    </source>
</evidence>
<dbReference type="GO" id="GO:0000014">
    <property type="term" value="F:single-stranded DNA endodeoxyribonuclease activity"/>
    <property type="evidence" value="ECO:0007669"/>
    <property type="project" value="TreeGrafter"/>
</dbReference>
<keyword evidence="2" id="KW-1185">Reference proteome</keyword>
<dbReference type="Gene3D" id="3.30.420.10">
    <property type="entry name" value="Ribonuclease H-like superfamily/Ribonuclease H"/>
    <property type="match status" value="1"/>
</dbReference>
<dbReference type="EMBL" id="BPLQ01008700">
    <property type="protein sequence ID" value="GIY38980.1"/>
    <property type="molecule type" value="Genomic_DNA"/>
</dbReference>
<organism evidence="1 2">
    <name type="scientific">Caerostris darwini</name>
    <dbReference type="NCBI Taxonomy" id="1538125"/>
    <lineage>
        <taxon>Eukaryota</taxon>
        <taxon>Metazoa</taxon>
        <taxon>Ecdysozoa</taxon>
        <taxon>Arthropoda</taxon>
        <taxon>Chelicerata</taxon>
        <taxon>Arachnida</taxon>
        <taxon>Araneae</taxon>
        <taxon>Araneomorphae</taxon>
        <taxon>Entelegynae</taxon>
        <taxon>Araneoidea</taxon>
        <taxon>Araneidae</taxon>
        <taxon>Caerostris</taxon>
    </lineage>
</organism>
<dbReference type="GO" id="GO:0031297">
    <property type="term" value="P:replication fork processing"/>
    <property type="evidence" value="ECO:0007669"/>
    <property type="project" value="TreeGrafter"/>
</dbReference>
<evidence type="ECO:0000313" key="2">
    <source>
        <dbReference type="Proteomes" id="UP001054837"/>
    </source>
</evidence>
<dbReference type="AlphaFoldDB" id="A0AAV4SYV7"/>
<dbReference type="InterPro" id="IPR001888">
    <property type="entry name" value="Transposase_1"/>
</dbReference>
<dbReference type="GO" id="GO:0046975">
    <property type="term" value="F:histone H3K36 methyltransferase activity"/>
    <property type="evidence" value="ECO:0007669"/>
    <property type="project" value="TreeGrafter"/>
</dbReference>
<dbReference type="GO" id="GO:0042800">
    <property type="term" value="F:histone H3K4 methyltransferase activity"/>
    <property type="evidence" value="ECO:0007669"/>
    <property type="project" value="TreeGrafter"/>
</dbReference>
<dbReference type="PANTHER" id="PTHR46060:SF2">
    <property type="entry name" value="HISTONE-LYSINE N-METHYLTRANSFERASE SETMAR"/>
    <property type="match status" value="1"/>
</dbReference>
<sequence>MYVICPIKKKLKRLGYVKKLDLWRPHQLKEIHLTQRISICDSLLKRHEIDPFLKQPKKIMLPVWRDYKGILYYDLLSRNQTINSNMYVQQLAKPSHEVQEKRSESTNRNDIVFQQDNAKLHRSLLLAKHYWN</sequence>
<dbReference type="Pfam" id="PF01359">
    <property type="entry name" value="Transposase_1"/>
    <property type="match status" value="1"/>
</dbReference>
<accession>A0AAV4SYV7</accession>
<dbReference type="GO" id="GO:0005634">
    <property type="term" value="C:nucleus"/>
    <property type="evidence" value="ECO:0007669"/>
    <property type="project" value="TreeGrafter"/>
</dbReference>
<dbReference type="GO" id="GO:0044774">
    <property type="term" value="P:mitotic DNA integrity checkpoint signaling"/>
    <property type="evidence" value="ECO:0007669"/>
    <property type="project" value="TreeGrafter"/>
</dbReference>
<dbReference type="Proteomes" id="UP001054837">
    <property type="component" value="Unassembled WGS sequence"/>
</dbReference>
<proteinExistence type="predicted"/>
<dbReference type="InterPro" id="IPR052709">
    <property type="entry name" value="Transposase-MT_Hybrid"/>
</dbReference>
<dbReference type="GO" id="GO:0044547">
    <property type="term" value="F:DNA topoisomerase binding"/>
    <property type="evidence" value="ECO:0007669"/>
    <property type="project" value="TreeGrafter"/>
</dbReference>
<dbReference type="GO" id="GO:0015074">
    <property type="term" value="P:DNA integration"/>
    <property type="evidence" value="ECO:0007669"/>
    <property type="project" value="TreeGrafter"/>
</dbReference>
<reference evidence="1 2" key="1">
    <citation type="submission" date="2021-06" db="EMBL/GenBank/DDBJ databases">
        <title>Caerostris darwini draft genome.</title>
        <authorList>
            <person name="Kono N."/>
            <person name="Arakawa K."/>
        </authorList>
    </citation>
    <scope>NUCLEOTIDE SEQUENCE [LARGE SCALE GENOMIC DNA]</scope>
</reference>
<dbReference type="GO" id="GO:0000793">
    <property type="term" value="C:condensed chromosome"/>
    <property type="evidence" value="ECO:0007669"/>
    <property type="project" value="TreeGrafter"/>
</dbReference>
<dbReference type="InterPro" id="IPR036397">
    <property type="entry name" value="RNaseH_sf"/>
</dbReference>
<dbReference type="GO" id="GO:0003690">
    <property type="term" value="F:double-stranded DNA binding"/>
    <property type="evidence" value="ECO:0007669"/>
    <property type="project" value="TreeGrafter"/>
</dbReference>
<dbReference type="GO" id="GO:0035861">
    <property type="term" value="C:site of double-strand break"/>
    <property type="evidence" value="ECO:0007669"/>
    <property type="project" value="TreeGrafter"/>
</dbReference>
<name>A0AAV4SYV7_9ARAC</name>
<comment type="caution">
    <text evidence="1">The sequence shown here is derived from an EMBL/GenBank/DDBJ whole genome shotgun (WGS) entry which is preliminary data.</text>
</comment>